<keyword evidence="3" id="KW-1185">Reference proteome</keyword>
<evidence type="ECO:0000313" key="3">
    <source>
        <dbReference type="Proteomes" id="UP000324222"/>
    </source>
</evidence>
<accession>A0A5B7FDS0</accession>
<proteinExistence type="predicted"/>
<dbReference type="Proteomes" id="UP000324222">
    <property type="component" value="Unassembled WGS sequence"/>
</dbReference>
<name>A0A5B7FDS0_PORTR</name>
<sequence length="153" mass="15845">MLAKLPAVGVSSRDTQTRDRANVTHGRPTNHVFAIDCDHTVSACMAAGFTDCDHYRIKTFFCPWVLERDGQTPVTVGCVPVGCPSSGGGCRPPAGVDAHHDMPQDCTLLGGTVKGPERSGTPSPPCSAMAGVSVRVAATTPANDGTTPGRAEL</sequence>
<comment type="caution">
    <text evidence="2">The sequence shown here is derived from an EMBL/GenBank/DDBJ whole genome shotgun (WGS) entry which is preliminary data.</text>
</comment>
<protein>
    <submittedName>
        <fullName evidence="2">Uncharacterized protein</fullName>
    </submittedName>
</protein>
<gene>
    <name evidence="2" type="ORF">E2C01_039485</name>
</gene>
<dbReference type="EMBL" id="VSRR010006890">
    <property type="protein sequence ID" value="MPC45780.1"/>
    <property type="molecule type" value="Genomic_DNA"/>
</dbReference>
<organism evidence="2 3">
    <name type="scientific">Portunus trituberculatus</name>
    <name type="common">Swimming crab</name>
    <name type="synonym">Neptunus trituberculatus</name>
    <dbReference type="NCBI Taxonomy" id="210409"/>
    <lineage>
        <taxon>Eukaryota</taxon>
        <taxon>Metazoa</taxon>
        <taxon>Ecdysozoa</taxon>
        <taxon>Arthropoda</taxon>
        <taxon>Crustacea</taxon>
        <taxon>Multicrustacea</taxon>
        <taxon>Malacostraca</taxon>
        <taxon>Eumalacostraca</taxon>
        <taxon>Eucarida</taxon>
        <taxon>Decapoda</taxon>
        <taxon>Pleocyemata</taxon>
        <taxon>Brachyura</taxon>
        <taxon>Eubrachyura</taxon>
        <taxon>Portunoidea</taxon>
        <taxon>Portunidae</taxon>
        <taxon>Portuninae</taxon>
        <taxon>Portunus</taxon>
    </lineage>
</organism>
<feature type="region of interest" description="Disordered" evidence="1">
    <location>
        <begin position="1"/>
        <end position="24"/>
    </location>
</feature>
<dbReference type="AlphaFoldDB" id="A0A5B7FDS0"/>
<evidence type="ECO:0000313" key="2">
    <source>
        <dbReference type="EMBL" id="MPC45780.1"/>
    </source>
</evidence>
<evidence type="ECO:0000256" key="1">
    <source>
        <dbReference type="SAM" id="MobiDB-lite"/>
    </source>
</evidence>
<reference evidence="2 3" key="1">
    <citation type="submission" date="2019-05" db="EMBL/GenBank/DDBJ databases">
        <title>Another draft genome of Portunus trituberculatus and its Hox gene families provides insights of decapod evolution.</title>
        <authorList>
            <person name="Jeong J.-H."/>
            <person name="Song I."/>
            <person name="Kim S."/>
            <person name="Choi T."/>
            <person name="Kim D."/>
            <person name="Ryu S."/>
            <person name="Kim W."/>
        </authorList>
    </citation>
    <scope>NUCLEOTIDE SEQUENCE [LARGE SCALE GENOMIC DNA]</scope>
    <source>
        <tissue evidence="2">Muscle</tissue>
    </source>
</reference>